<organism evidence="2 3">
    <name type="scientific">Rhodoplanes azumiensis</name>
    <dbReference type="NCBI Taxonomy" id="1897628"/>
    <lineage>
        <taxon>Bacteria</taxon>
        <taxon>Pseudomonadati</taxon>
        <taxon>Pseudomonadota</taxon>
        <taxon>Alphaproteobacteria</taxon>
        <taxon>Hyphomicrobiales</taxon>
        <taxon>Nitrobacteraceae</taxon>
        <taxon>Rhodoplanes</taxon>
    </lineage>
</organism>
<gene>
    <name evidence="2" type="ORF">ACFSOX_00695</name>
</gene>
<comment type="caution">
    <text evidence="2">The sequence shown here is derived from an EMBL/GenBank/DDBJ whole genome shotgun (WGS) entry which is preliminary data.</text>
</comment>
<dbReference type="EMBL" id="JBHUIW010000001">
    <property type="protein sequence ID" value="MFD2180658.1"/>
    <property type="molecule type" value="Genomic_DNA"/>
</dbReference>
<name>A0ABW5ACJ5_9BRAD</name>
<evidence type="ECO:0000256" key="1">
    <source>
        <dbReference type="SAM" id="MobiDB-lite"/>
    </source>
</evidence>
<evidence type="ECO:0000313" key="2">
    <source>
        <dbReference type="EMBL" id="MFD2180658.1"/>
    </source>
</evidence>
<dbReference type="SUPFAM" id="SSF53335">
    <property type="entry name" value="S-adenosyl-L-methionine-dependent methyltransferases"/>
    <property type="match status" value="1"/>
</dbReference>
<reference evidence="3" key="1">
    <citation type="journal article" date="2019" name="Int. J. Syst. Evol. Microbiol.">
        <title>The Global Catalogue of Microorganisms (GCM) 10K type strain sequencing project: providing services to taxonomists for standard genome sequencing and annotation.</title>
        <authorList>
            <consortium name="The Broad Institute Genomics Platform"/>
            <consortium name="The Broad Institute Genome Sequencing Center for Infectious Disease"/>
            <person name="Wu L."/>
            <person name="Ma J."/>
        </authorList>
    </citation>
    <scope>NUCLEOTIDE SEQUENCE [LARGE SCALE GENOMIC DNA]</scope>
    <source>
        <strain evidence="3">CGMCC 1.6774</strain>
    </source>
</reference>
<dbReference type="Gene3D" id="3.40.50.150">
    <property type="entry name" value="Vaccinia Virus protein VP39"/>
    <property type="match status" value="1"/>
</dbReference>
<dbReference type="Proteomes" id="UP001597314">
    <property type="component" value="Unassembled WGS sequence"/>
</dbReference>
<sequence>MTRSFGLSPASRGAGPRLRTRLGHACCPPAAPSCTAAEPHTDATPSTSSAPCPHYRSADETHIPIDPLGLYAAGIDASDYVAKVAPVVRRHVPTIGDLLDIGAGGGQLGGALRDPAAAWTAVEPAPVMRARLAALDDGPVVHGCDWQDAALARCGFDTVLAANIPAPMTTPAAFLARCRAWARRTIVWIVPAQRGPRGLCLAACLPPDWHGEDTTPGIDKVLAGLASEDRPDVIDEVAWTFALPVDDLGAIATHLADRLGFPPDDPRRPALLDHLDAQLIHGPDGPRLEVEKVSAVLVWRVA</sequence>
<evidence type="ECO:0000313" key="3">
    <source>
        <dbReference type="Proteomes" id="UP001597314"/>
    </source>
</evidence>
<protein>
    <recommendedName>
        <fullName evidence="4">Class I SAM-dependent methyltransferase</fullName>
    </recommendedName>
</protein>
<dbReference type="RefSeq" id="WP_378475873.1">
    <property type="nucleotide sequence ID" value="NZ_JBHUIW010000001.1"/>
</dbReference>
<dbReference type="InterPro" id="IPR029063">
    <property type="entry name" value="SAM-dependent_MTases_sf"/>
</dbReference>
<keyword evidence="3" id="KW-1185">Reference proteome</keyword>
<accession>A0ABW5ACJ5</accession>
<evidence type="ECO:0008006" key="4">
    <source>
        <dbReference type="Google" id="ProtNLM"/>
    </source>
</evidence>
<proteinExistence type="predicted"/>
<feature type="region of interest" description="Disordered" evidence="1">
    <location>
        <begin position="34"/>
        <end position="55"/>
    </location>
</feature>